<dbReference type="GO" id="GO:0005886">
    <property type="term" value="C:plasma membrane"/>
    <property type="evidence" value="ECO:0007669"/>
    <property type="project" value="TreeGrafter"/>
</dbReference>
<keyword evidence="1" id="KW-1133">Transmembrane helix</keyword>
<keyword evidence="1" id="KW-0812">Transmembrane</keyword>
<evidence type="ECO:0000313" key="3">
    <source>
        <dbReference type="Proteomes" id="UP000317429"/>
    </source>
</evidence>
<evidence type="ECO:0000313" key="2">
    <source>
        <dbReference type="EMBL" id="QDU87848.1"/>
    </source>
</evidence>
<dbReference type="Gene3D" id="1.20.1530.20">
    <property type="match status" value="1"/>
</dbReference>
<reference evidence="2 3" key="1">
    <citation type="submission" date="2019-02" db="EMBL/GenBank/DDBJ databases">
        <title>Deep-cultivation of Planctomycetes and their phenomic and genomic characterization uncovers novel biology.</title>
        <authorList>
            <person name="Wiegand S."/>
            <person name="Jogler M."/>
            <person name="Boedeker C."/>
            <person name="Pinto D."/>
            <person name="Vollmers J."/>
            <person name="Rivas-Marin E."/>
            <person name="Kohn T."/>
            <person name="Peeters S.H."/>
            <person name="Heuer A."/>
            <person name="Rast P."/>
            <person name="Oberbeckmann S."/>
            <person name="Bunk B."/>
            <person name="Jeske O."/>
            <person name="Meyerdierks A."/>
            <person name="Storesund J.E."/>
            <person name="Kallscheuer N."/>
            <person name="Luecker S."/>
            <person name="Lage O.M."/>
            <person name="Pohl T."/>
            <person name="Merkel B.J."/>
            <person name="Hornburger P."/>
            <person name="Mueller R.-W."/>
            <person name="Bruemmer F."/>
            <person name="Labrenz M."/>
            <person name="Spormann A.M."/>
            <person name="Op den Camp H."/>
            <person name="Overmann J."/>
            <person name="Amann R."/>
            <person name="Jetten M.S.M."/>
            <person name="Mascher T."/>
            <person name="Medema M.H."/>
            <person name="Devos D.P."/>
            <person name="Kaster A.-K."/>
            <person name="Ovreas L."/>
            <person name="Rohde M."/>
            <person name="Galperin M.Y."/>
            <person name="Jogler C."/>
        </authorList>
    </citation>
    <scope>NUCLEOTIDE SEQUENCE [LARGE SCALE GENOMIC DNA]</scope>
    <source>
        <strain evidence="2 3">Pla175</strain>
    </source>
</reference>
<feature type="transmembrane region" description="Helical" evidence="1">
    <location>
        <begin position="100"/>
        <end position="120"/>
    </location>
</feature>
<dbReference type="OrthoDB" id="245077at2"/>
<keyword evidence="3" id="KW-1185">Reference proteome</keyword>
<dbReference type="Proteomes" id="UP000317429">
    <property type="component" value="Chromosome"/>
</dbReference>
<feature type="transmembrane region" description="Helical" evidence="1">
    <location>
        <begin position="237"/>
        <end position="257"/>
    </location>
</feature>
<dbReference type="PANTHER" id="PTHR18640:SF5">
    <property type="entry name" value="SODIUM_BILE ACID COTRANSPORTER 7"/>
    <property type="match status" value="1"/>
</dbReference>
<keyword evidence="1" id="KW-0472">Membrane</keyword>
<feature type="transmembrane region" description="Helical" evidence="1">
    <location>
        <begin position="169"/>
        <end position="186"/>
    </location>
</feature>
<dbReference type="InterPro" id="IPR016833">
    <property type="entry name" value="Put_Na-Bile_cotransptr"/>
</dbReference>
<gene>
    <name evidence="2" type="ORF">Pla175_12150</name>
</gene>
<proteinExistence type="predicted"/>
<evidence type="ECO:0000256" key="1">
    <source>
        <dbReference type="SAM" id="Phobius"/>
    </source>
</evidence>
<dbReference type="PANTHER" id="PTHR18640">
    <property type="entry name" value="SOLUTE CARRIER FAMILY 10 MEMBER 7"/>
    <property type="match status" value="1"/>
</dbReference>
<protein>
    <submittedName>
        <fullName evidence="2">Sodium Bile acid symporter family protein</fullName>
    </submittedName>
</protein>
<dbReference type="KEGG" id="pnd:Pla175_12150"/>
<accession>A0A518D8P6</accession>
<feature type="transmembrane region" description="Helical" evidence="1">
    <location>
        <begin position="129"/>
        <end position="149"/>
    </location>
</feature>
<sequence>MNVGAPYLLGTLRRQWFLITLAILLLGAFLAPARLAPITEQTPTGWVVAAVMLLTALGVNLRAAASHRGTWVAALLAIAVSTLAAPPLGWLSGRVLPRELAIGMIVAASVPCTLASAAVWTRRGGGNEAAALLVSIATNLLCFLVLPFWTTLLAGAAAEANFAALAWKLLGWVVAPIVVSQAARCVPAVSRWCDRRRTTLGMAAQCGVLFMVLVGAVEASLKTRSVGGSVRPADWLLMILMVAAVHIALAVLGWFAAGWAGLARGDRLATAIAGSQKTLAVGVLVALPYGGLAVLPMIAYHVFQLVIDTVWVDRERRRA</sequence>
<name>A0A518D8P6_9BACT</name>
<dbReference type="EMBL" id="CP036291">
    <property type="protein sequence ID" value="QDU87848.1"/>
    <property type="molecule type" value="Genomic_DNA"/>
</dbReference>
<feature type="transmembrane region" description="Helical" evidence="1">
    <location>
        <begin position="198"/>
        <end position="217"/>
    </location>
</feature>
<dbReference type="InterPro" id="IPR038770">
    <property type="entry name" value="Na+/solute_symporter_sf"/>
</dbReference>
<dbReference type="AlphaFoldDB" id="A0A518D8P6"/>
<dbReference type="Pfam" id="PF13593">
    <property type="entry name" value="SBF_like"/>
    <property type="match status" value="1"/>
</dbReference>
<feature type="transmembrane region" description="Helical" evidence="1">
    <location>
        <begin position="70"/>
        <end position="88"/>
    </location>
</feature>
<feature type="transmembrane region" description="Helical" evidence="1">
    <location>
        <begin position="278"/>
        <end position="303"/>
    </location>
</feature>
<feature type="transmembrane region" description="Helical" evidence="1">
    <location>
        <begin position="45"/>
        <end position="63"/>
    </location>
</feature>
<organism evidence="2 3">
    <name type="scientific">Pirellulimonas nuda</name>
    <dbReference type="NCBI Taxonomy" id="2528009"/>
    <lineage>
        <taxon>Bacteria</taxon>
        <taxon>Pseudomonadati</taxon>
        <taxon>Planctomycetota</taxon>
        <taxon>Planctomycetia</taxon>
        <taxon>Pirellulales</taxon>
        <taxon>Lacipirellulaceae</taxon>
        <taxon>Pirellulimonas</taxon>
    </lineage>
</organism>